<dbReference type="RefSeq" id="WP_060935721.1">
    <property type="nucleotide sequence ID" value="NZ_KQ960457.1"/>
</dbReference>
<evidence type="ECO:0000313" key="3">
    <source>
        <dbReference type="Proteomes" id="UP000070224"/>
    </source>
</evidence>
<evidence type="ECO:0000256" key="1">
    <source>
        <dbReference type="SAM" id="MobiDB-lite"/>
    </source>
</evidence>
<comment type="caution">
    <text evidence="2">The sequence shown here is derived from an EMBL/GenBank/DDBJ whole genome shotgun (WGS) entry which is preliminary data.</text>
</comment>
<gene>
    <name evidence="2" type="ORF">HMPREF3185_01561</name>
</gene>
<dbReference type="STRING" id="322095.HMPREF3185_01561"/>
<reference evidence="3" key="1">
    <citation type="submission" date="2016-01" db="EMBL/GenBank/DDBJ databases">
        <authorList>
            <person name="Mitreva M."/>
            <person name="Pepin K.H."/>
            <person name="Mihindukulasuriya K.A."/>
            <person name="Fulton R."/>
            <person name="Fronick C."/>
            <person name="O'Laughlin M."/>
            <person name="Miner T."/>
            <person name="Herter B."/>
            <person name="Rosa B.A."/>
            <person name="Cordes M."/>
            <person name="Tomlinson C."/>
            <person name="Wollam A."/>
            <person name="Palsikar V.B."/>
            <person name="Mardis E.R."/>
            <person name="Wilson R.K."/>
        </authorList>
    </citation>
    <scope>NUCLEOTIDE SEQUENCE [LARGE SCALE GENOMIC DNA]</scope>
    <source>
        <strain evidence="3">KA00683</strain>
    </source>
</reference>
<keyword evidence="3" id="KW-1185">Reference proteome</keyword>
<dbReference type="OrthoDB" id="678784at2"/>
<dbReference type="PROSITE" id="PS51257">
    <property type="entry name" value="PROKAR_LIPOPROTEIN"/>
    <property type="match status" value="1"/>
</dbReference>
<evidence type="ECO:0000313" key="2">
    <source>
        <dbReference type="EMBL" id="KXB74912.1"/>
    </source>
</evidence>
<dbReference type="PATRIC" id="fig|322095.3.peg.1538"/>
<accession>A0A134B4P0</accession>
<name>A0A134B4P0_9PORP</name>
<dbReference type="AlphaFoldDB" id="A0A134B4P0"/>
<dbReference type="Proteomes" id="UP000070224">
    <property type="component" value="Unassembled WGS sequence"/>
</dbReference>
<organism evidence="2 3">
    <name type="scientific">Porphyromonas somerae</name>
    <dbReference type="NCBI Taxonomy" id="322095"/>
    <lineage>
        <taxon>Bacteria</taxon>
        <taxon>Pseudomonadati</taxon>
        <taxon>Bacteroidota</taxon>
        <taxon>Bacteroidia</taxon>
        <taxon>Bacteroidales</taxon>
        <taxon>Porphyromonadaceae</taxon>
        <taxon>Porphyromonas</taxon>
    </lineage>
</organism>
<protein>
    <submittedName>
        <fullName evidence="2">Uncharacterized protein</fullName>
    </submittedName>
</protein>
<dbReference type="EMBL" id="LSDK01000107">
    <property type="protein sequence ID" value="KXB74912.1"/>
    <property type="molecule type" value="Genomic_DNA"/>
</dbReference>
<proteinExistence type="predicted"/>
<feature type="region of interest" description="Disordered" evidence="1">
    <location>
        <begin position="260"/>
        <end position="291"/>
    </location>
</feature>
<sequence length="291" mass="32062">MSSRFTLPHRSLLKALLLALLLVGGSACGGSKGKWKQIDLKTVKELLPEMLTAEASFNQRGLEDSLRIVGFQAILSRYGYTLADWDSSLVWYGRHQIVEYQKLYEHAALVLESRQATLQVRVDSLDRIERRRSLWAAHDIDSVNLLRDSASRYLAGSYVERSFALEPSVNYTGGTELRFIVRVSGASPSALQLQLRLQYADSTQQAETLPSLHPGLNQVAITIPSGKTMRAAYGLLRGRLPKSKSPLFVVDSFSLVRYTGAAPEPTPTPADESQPEEPATELSDGDGITAL</sequence>